<dbReference type="Pfam" id="PF00400">
    <property type="entry name" value="WD40"/>
    <property type="match status" value="4"/>
</dbReference>
<keyword evidence="2" id="KW-0677">Repeat</keyword>
<reference evidence="5" key="1">
    <citation type="submission" date="2013-07" db="EMBL/GenBank/DDBJ databases">
        <title>The genome of Eucalyptus grandis.</title>
        <authorList>
            <person name="Schmutz J."/>
            <person name="Hayes R."/>
            <person name="Myburg A."/>
            <person name="Tuskan G."/>
            <person name="Grattapaglia D."/>
            <person name="Rokhsar D.S."/>
        </authorList>
    </citation>
    <scope>NUCLEOTIDE SEQUENCE</scope>
    <source>
        <tissue evidence="5">Leaf extractions</tissue>
    </source>
</reference>
<dbReference type="SMART" id="SM00320">
    <property type="entry name" value="WD40"/>
    <property type="match status" value="7"/>
</dbReference>
<feature type="repeat" description="WD" evidence="3">
    <location>
        <begin position="248"/>
        <end position="279"/>
    </location>
</feature>
<dbReference type="STRING" id="71139.A0A059AIV3"/>
<sequence>MEYGERDLRTASPDDSPSSCPPNPSFRITPDKKFRRSLSTREPSFAEIFPPTISPPRPSTSALPSSPLSSPLHCRLPPPDAAAAPGPAPAAASEPSYRCISSLLLKKDGQILSMAMSSDLIYTGSERNVIRARKLPALVECDQLKTKAPMAVALAASDDRVCAAFADFKIRVWRRVWDGRLKHVRLGTIPTAGGYVRTYITRTDKMGKHVGPITSLAINAAADILYSASIDRTVKVWRVSDLRCIETFHAHPDAVNALLVADRDGVLFTASDDATIRVWRQDLCGGSRRHSLTVTLPAKHSPVKSLALSPDGNVLYGGCSDGYVHFWLKGWFTGQLQYGGCLQGHTHAVLCMATAGKFLVTGSADSTSQVWVRGQDGEHSCLAVLVGHKGPIRCVAAYHGGSTSSSSSGADGGGRLGGADNHDHEDGCPMICTGSLDGVLKLWKVTRPVV</sequence>
<dbReference type="OrthoDB" id="674604at2759"/>
<dbReference type="InterPro" id="IPR001680">
    <property type="entry name" value="WD40_rpt"/>
</dbReference>
<dbReference type="InterPro" id="IPR015943">
    <property type="entry name" value="WD40/YVTN_repeat-like_dom_sf"/>
</dbReference>
<keyword evidence="1 3" id="KW-0853">WD repeat</keyword>
<dbReference type="InterPro" id="IPR036322">
    <property type="entry name" value="WD40_repeat_dom_sf"/>
</dbReference>
<dbReference type="eggNOG" id="KOG4155">
    <property type="taxonomic scope" value="Eukaryota"/>
</dbReference>
<dbReference type="PANTHER" id="PTHR22844:SF342">
    <property type="entry name" value="AND WD40 DOMAIN PROTEIN, PUTATIVE-RELATED"/>
    <property type="match status" value="1"/>
</dbReference>
<dbReference type="InterPro" id="IPR020472">
    <property type="entry name" value="WD40_PAC1"/>
</dbReference>
<feature type="repeat" description="WD" evidence="3">
    <location>
        <begin position="342"/>
        <end position="371"/>
    </location>
</feature>
<dbReference type="Gramene" id="KCW53689">
    <property type="protein sequence ID" value="KCW53689"/>
    <property type="gene ID" value="EUGRSUZ_J02951"/>
</dbReference>
<accession>A0A059AIV3</accession>
<dbReference type="PRINTS" id="PR00320">
    <property type="entry name" value="GPROTEINBRPT"/>
</dbReference>
<gene>
    <name evidence="5" type="ORF">EUGRSUZ_J02951</name>
</gene>
<dbReference type="PANTHER" id="PTHR22844">
    <property type="entry name" value="F-BOX AND WD40 DOMAIN PROTEIN"/>
    <property type="match status" value="1"/>
</dbReference>
<dbReference type="KEGG" id="egr:104424167"/>
<evidence type="ECO:0000313" key="5">
    <source>
        <dbReference type="EMBL" id="KCW53689.1"/>
    </source>
</evidence>
<evidence type="ECO:0000256" key="1">
    <source>
        <dbReference type="ARBA" id="ARBA00022574"/>
    </source>
</evidence>
<dbReference type="Gene3D" id="2.130.10.10">
    <property type="entry name" value="YVTN repeat-like/Quinoprotein amine dehydrogenase"/>
    <property type="match status" value="2"/>
</dbReference>
<feature type="repeat" description="WD" evidence="3">
    <location>
        <begin position="206"/>
        <end position="247"/>
    </location>
</feature>
<dbReference type="InterPro" id="IPR045182">
    <property type="entry name" value="JINGUBANG-like"/>
</dbReference>
<evidence type="ECO:0000256" key="2">
    <source>
        <dbReference type="ARBA" id="ARBA00022737"/>
    </source>
</evidence>
<protein>
    <submittedName>
        <fullName evidence="5">Uncharacterized protein</fullName>
    </submittedName>
</protein>
<dbReference type="SUPFAM" id="SSF50978">
    <property type="entry name" value="WD40 repeat-like"/>
    <property type="match status" value="1"/>
</dbReference>
<dbReference type="OMA" id="WRRNFCR"/>
<organism evidence="5">
    <name type="scientific">Eucalyptus grandis</name>
    <name type="common">Flooded gum</name>
    <dbReference type="NCBI Taxonomy" id="71139"/>
    <lineage>
        <taxon>Eukaryota</taxon>
        <taxon>Viridiplantae</taxon>
        <taxon>Streptophyta</taxon>
        <taxon>Embryophyta</taxon>
        <taxon>Tracheophyta</taxon>
        <taxon>Spermatophyta</taxon>
        <taxon>Magnoliopsida</taxon>
        <taxon>eudicotyledons</taxon>
        <taxon>Gunneridae</taxon>
        <taxon>Pentapetalae</taxon>
        <taxon>rosids</taxon>
        <taxon>malvids</taxon>
        <taxon>Myrtales</taxon>
        <taxon>Myrtaceae</taxon>
        <taxon>Myrtoideae</taxon>
        <taxon>Eucalypteae</taxon>
        <taxon>Eucalyptus</taxon>
    </lineage>
</organism>
<dbReference type="InParanoid" id="A0A059AIV3"/>
<feature type="region of interest" description="Disordered" evidence="4">
    <location>
        <begin position="1"/>
        <end position="89"/>
    </location>
</feature>
<name>A0A059AIV3_EUCGR</name>
<feature type="repeat" description="WD" evidence="3">
    <location>
        <begin position="296"/>
        <end position="327"/>
    </location>
</feature>
<feature type="compositionally biased region" description="Low complexity" evidence="4">
    <location>
        <begin position="59"/>
        <end position="89"/>
    </location>
</feature>
<proteinExistence type="predicted"/>
<dbReference type="PROSITE" id="PS50082">
    <property type="entry name" value="WD_REPEATS_2"/>
    <property type="match status" value="4"/>
</dbReference>
<dbReference type="PROSITE" id="PS50294">
    <property type="entry name" value="WD_REPEATS_REGION"/>
    <property type="match status" value="2"/>
</dbReference>
<dbReference type="EMBL" id="KK198762">
    <property type="protein sequence ID" value="KCW53689.1"/>
    <property type="molecule type" value="Genomic_DNA"/>
</dbReference>
<evidence type="ECO:0000256" key="4">
    <source>
        <dbReference type="SAM" id="MobiDB-lite"/>
    </source>
</evidence>
<dbReference type="AlphaFoldDB" id="A0A059AIV3"/>
<evidence type="ECO:0000256" key="3">
    <source>
        <dbReference type="PROSITE-ProRule" id="PRU00221"/>
    </source>
</evidence>